<keyword evidence="8" id="KW-0067">ATP-binding</keyword>
<dbReference type="EMBL" id="MLJW01000162">
    <property type="protein sequence ID" value="OIQ95661.1"/>
    <property type="molecule type" value="Genomic_DNA"/>
</dbReference>
<dbReference type="Gene3D" id="1.10.287.130">
    <property type="match status" value="1"/>
</dbReference>
<dbReference type="Pfam" id="PF02518">
    <property type="entry name" value="HATPase_c"/>
    <property type="match status" value="1"/>
</dbReference>
<comment type="subcellular location">
    <subcellularLocation>
        <location evidence="2">Cell membrane</location>
        <topology evidence="2">Multi-pass membrane protein</topology>
    </subcellularLocation>
</comment>
<reference evidence="12" key="1">
    <citation type="submission" date="2016-10" db="EMBL/GenBank/DDBJ databases">
        <title>Sequence of Gallionella enrichment culture.</title>
        <authorList>
            <person name="Poehlein A."/>
            <person name="Muehling M."/>
            <person name="Daniel R."/>
        </authorList>
    </citation>
    <scope>NUCLEOTIDE SEQUENCE</scope>
</reference>
<dbReference type="InterPro" id="IPR003661">
    <property type="entry name" value="HisK_dim/P_dom"/>
</dbReference>
<evidence type="ECO:0000259" key="11">
    <source>
        <dbReference type="PROSITE" id="PS50109"/>
    </source>
</evidence>
<keyword evidence="10" id="KW-0472">Membrane</keyword>
<keyword evidence="10" id="KW-0812">Transmembrane</keyword>
<dbReference type="InterPro" id="IPR050980">
    <property type="entry name" value="2C_sensor_his_kinase"/>
</dbReference>
<dbReference type="PROSITE" id="PS50109">
    <property type="entry name" value="HIS_KIN"/>
    <property type="match status" value="1"/>
</dbReference>
<evidence type="ECO:0000313" key="12">
    <source>
        <dbReference type="EMBL" id="OIQ95661.1"/>
    </source>
</evidence>
<evidence type="ECO:0000256" key="6">
    <source>
        <dbReference type="ARBA" id="ARBA00022741"/>
    </source>
</evidence>
<dbReference type="PANTHER" id="PTHR44936">
    <property type="entry name" value="SENSOR PROTEIN CREC"/>
    <property type="match status" value="1"/>
</dbReference>
<dbReference type="GO" id="GO:0000155">
    <property type="term" value="F:phosphorelay sensor kinase activity"/>
    <property type="evidence" value="ECO:0007669"/>
    <property type="project" value="InterPro"/>
</dbReference>
<accession>A0A1J5S5R3</accession>
<keyword evidence="4" id="KW-1003">Cell membrane</keyword>
<dbReference type="InterPro" id="IPR005467">
    <property type="entry name" value="His_kinase_dom"/>
</dbReference>
<keyword evidence="5 12" id="KW-0808">Transferase</keyword>
<dbReference type="GO" id="GO:0005524">
    <property type="term" value="F:ATP binding"/>
    <property type="evidence" value="ECO:0007669"/>
    <property type="project" value="UniProtKB-KW"/>
</dbReference>
<evidence type="ECO:0000256" key="1">
    <source>
        <dbReference type="ARBA" id="ARBA00000085"/>
    </source>
</evidence>
<sequence>MKSDHDLAIHRWTSRWLFPSSYTAKLVAVAALVGALPTIAVALASASAIPGSSHPALLALAGLIVGLIVAAWWIRGLTAPLRAALDQLSSSNDPTPAQGSPDVAGRLIQTAEATRERLDRLERLRERLTTSIAHDFRGPLTGISLTSELLLTDPSIGIESRPLIDNIKRTTDGQLRQVRHLLEAFLDDTREAKIVPKAIPLPFLWLEVHDTLGVAALQRQIALELMPTDIAVLGDSQRLAQVLNNLVANAIKATPPKGRVIVSASSKNGICEIHVKDTGCGLDPSVYLPLLKLRNSDLSDAQKKKLGLGLRMSEALLNAHGTTLQISGKPGEGADVFFEIKRA</sequence>
<protein>
    <recommendedName>
        <fullName evidence="3">histidine kinase</fullName>
        <ecNumber evidence="3">2.7.13.3</ecNumber>
    </recommendedName>
</protein>
<dbReference type="PANTHER" id="PTHR44936:SF10">
    <property type="entry name" value="SENSOR PROTEIN RSTB"/>
    <property type="match status" value="1"/>
</dbReference>
<dbReference type="InterPro" id="IPR003594">
    <property type="entry name" value="HATPase_dom"/>
</dbReference>
<evidence type="ECO:0000256" key="4">
    <source>
        <dbReference type="ARBA" id="ARBA00022475"/>
    </source>
</evidence>
<dbReference type="InterPro" id="IPR036890">
    <property type="entry name" value="HATPase_C_sf"/>
</dbReference>
<evidence type="ECO:0000256" key="10">
    <source>
        <dbReference type="SAM" id="Phobius"/>
    </source>
</evidence>
<evidence type="ECO:0000256" key="5">
    <source>
        <dbReference type="ARBA" id="ARBA00022679"/>
    </source>
</evidence>
<dbReference type="EC" id="2.7.13.3" evidence="3"/>
<dbReference type="CDD" id="cd00082">
    <property type="entry name" value="HisKA"/>
    <property type="match status" value="1"/>
</dbReference>
<dbReference type="InterPro" id="IPR036097">
    <property type="entry name" value="HisK_dim/P_sf"/>
</dbReference>
<name>A0A1J5S5R3_9ZZZZ</name>
<feature type="transmembrane region" description="Helical" evidence="10">
    <location>
        <begin position="56"/>
        <end position="74"/>
    </location>
</feature>
<keyword evidence="7 12" id="KW-0418">Kinase</keyword>
<feature type="coiled-coil region" evidence="9">
    <location>
        <begin position="104"/>
        <end position="131"/>
    </location>
</feature>
<comment type="catalytic activity">
    <reaction evidence="1">
        <text>ATP + protein L-histidine = ADP + protein N-phospho-L-histidine.</text>
        <dbReference type="EC" id="2.7.13.3"/>
    </reaction>
</comment>
<dbReference type="SMART" id="SM00387">
    <property type="entry name" value="HATPase_c"/>
    <property type="match status" value="1"/>
</dbReference>
<evidence type="ECO:0000256" key="7">
    <source>
        <dbReference type="ARBA" id="ARBA00022777"/>
    </source>
</evidence>
<evidence type="ECO:0000256" key="8">
    <source>
        <dbReference type="ARBA" id="ARBA00022840"/>
    </source>
</evidence>
<gene>
    <name evidence="12" type="primary">gchK_1</name>
    <name evidence="12" type="ORF">GALL_223370</name>
</gene>
<comment type="caution">
    <text evidence="12">The sequence shown here is derived from an EMBL/GenBank/DDBJ whole genome shotgun (WGS) entry which is preliminary data.</text>
</comment>
<keyword evidence="6" id="KW-0547">Nucleotide-binding</keyword>
<dbReference type="SUPFAM" id="SSF55874">
    <property type="entry name" value="ATPase domain of HSP90 chaperone/DNA topoisomerase II/histidine kinase"/>
    <property type="match status" value="1"/>
</dbReference>
<evidence type="ECO:0000256" key="9">
    <source>
        <dbReference type="SAM" id="Coils"/>
    </source>
</evidence>
<dbReference type="SUPFAM" id="SSF47384">
    <property type="entry name" value="Homodimeric domain of signal transducing histidine kinase"/>
    <property type="match status" value="1"/>
</dbReference>
<proteinExistence type="predicted"/>
<evidence type="ECO:0000256" key="2">
    <source>
        <dbReference type="ARBA" id="ARBA00004651"/>
    </source>
</evidence>
<dbReference type="GO" id="GO:0005886">
    <property type="term" value="C:plasma membrane"/>
    <property type="evidence" value="ECO:0007669"/>
    <property type="project" value="UniProtKB-SubCell"/>
</dbReference>
<dbReference type="SMART" id="SM00388">
    <property type="entry name" value="HisKA"/>
    <property type="match status" value="1"/>
</dbReference>
<dbReference type="Pfam" id="PF00512">
    <property type="entry name" value="HisKA"/>
    <property type="match status" value="1"/>
</dbReference>
<keyword evidence="10" id="KW-1133">Transmembrane helix</keyword>
<organism evidence="12">
    <name type="scientific">mine drainage metagenome</name>
    <dbReference type="NCBI Taxonomy" id="410659"/>
    <lineage>
        <taxon>unclassified sequences</taxon>
        <taxon>metagenomes</taxon>
        <taxon>ecological metagenomes</taxon>
    </lineage>
</organism>
<feature type="domain" description="Histidine kinase" evidence="11">
    <location>
        <begin position="131"/>
        <end position="343"/>
    </location>
</feature>
<keyword evidence="9" id="KW-0175">Coiled coil</keyword>
<dbReference type="Gene3D" id="3.30.565.10">
    <property type="entry name" value="Histidine kinase-like ATPase, C-terminal domain"/>
    <property type="match status" value="1"/>
</dbReference>
<dbReference type="AlphaFoldDB" id="A0A1J5S5R3"/>
<evidence type="ECO:0000256" key="3">
    <source>
        <dbReference type="ARBA" id="ARBA00012438"/>
    </source>
</evidence>